<keyword evidence="4" id="KW-0256">Endoplasmic reticulum</keyword>
<dbReference type="PANTHER" id="PTHR21212">
    <property type="entry name" value="BERNARDINELLI-SEIP CONGENITAL LIPODYSTROPHY 2 HOMOLOG BSCL2 PROTEIN"/>
    <property type="match status" value="1"/>
</dbReference>
<evidence type="ECO:0000256" key="2">
    <source>
        <dbReference type="ARBA" id="ARBA00022064"/>
    </source>
</evidence>
<dbReference type="InterPro" id="IPR009617">
    <property type="entry name" value="Seipin"/>
</dbReference>
<dbReference type="STRING" id="7370.A0A1I8N2L7"/>
<keyword evidence="3 8" id="KW-0812">Transmembrane</keyword>
<keyword evidence="5 8" id="KW-1133">Transmembrane helix</keyword>
<accession>A0A1I8N2L7</accession>
<dbReference type="Proteomes" id="UP001652621">
    <property type="component" value="Unplaced"/>
</dbReference>
<feature type="transmembrane region" description="Helical" evidence="8">
    <location>
        <begin position="253"/>
        <end position="277"/>
    </location>
</feature>
<evidence type="ECO:0000256" key="5">
    <source>
        <dbReference type="ARBA" id="ARBA00022989"/>
    </source>
</evidence>
<dbReference type="RefSeq" id="XP_005188132.1">
    <property type="nucleotide sequence ID" value="XM_005188075.3"/>
</dbReference>
<dbReference type="CDD" id="cd23993">
    <property type="entry name" value="Seipin"/>
    <property type="match status" value="1"/>
</dbReference>
<dbReference type="GO" id="GO:0005789">
    <property type="term" value="C:endoplasmic reticulum membrane"/>
    <property type="evidence" value="ECO:0007669"/>
    <property type="project" value="UniProtKB-SubCell"/>
</dbReference>
<proteinExistence type="predicted"/>
<dbReference type="VEuPathDB" id="VectorBase:MDOA010884"/>
<dbReference type="Pfam" id="PF06775">
    <property type="entry name" value="Seipin"/>
    <property type="match status" value="1"/>
</dbReference>
<dbReference type="eggNOG" id="KOG4200">
    <property type="taxonomic scope" value="Eukaryota"/>
</dbReference>
<keyword evidence="10" id="KW-1185">Reference proteome</keyword>
<feature type="transmembrane region" description="Helical" evidence="8">
    <location>
        <begin position="55"/>
        <end position="80"/>
    </location>
</feature>
<dbReference type="KEGG" id="mde:101888091"/>
<keyword evidence="6" id="KW-0443">Lipid metabolism</keyword>
<gene>
    <name evidence="9" type="primary">101888091</name>
    <name evidence="11" type="synonym">LOC101888091</name>
</gene>
<organism evidence="9">
    <name type="scientific">Musca domestica</name>
    <name type="common">House fly</name>
    <dbReference type="NCBI Taxonomy" id="7370"/>
    <lineage>
        <taxon>Eukaryota</taxon>
        <taxon>Metazoa</taxon>
        <taxon>Ecdysozoa</taxon>
        <taxon>Arthropoda</taxon>
        <taxon>Hexapoda</taxon>
        <taxon>Insecta</taxon>
        <taxon>Pterygota</taxon>
        <taxon>Neoptera</taxon>
        <taxon>Endopterygota</taxon>
        <taxon>Diptera</taxon>
        <taxon>Brachycera</taxon>
        <taxon>Muscomorpha</taxon>
        <taxon>Muscoidea</taxon>
        <taxon>Muscidae</taxon>
        <taxon>Musca</taxon>
    </lineage>
</organism>
<reference evidence="9" key="1">
    <citation type="submission" date="2020-05" db="UniProtKB">
        <authorList>
            <consortium name="EnsemblMetazoa"/>
        </authorList>
    </citation>
    <scope>IDENTIFICATION</scope>
    <source>
        <strain evidence="9">Aabys</strain>
    </source>
</reference>
<evidence type="ECO:0000313" key="9">
    <source>
        <dbReference type="EnsemblMetazoa" id="MDOA010884-PA"/>
    </source>
</evidence>
<evidence type="ECO:0000313" key="11">
    <source>
        <dbReference type="RefSeq" id="XP_005188132.1"/>
    </source>
</evidence>
<name>A0A1I8N2L7_MUSDO</name>
<evidence type="ECO:0000256" key="8">
    <source>
        <dbReference type="SAM" id="Phobius"/>
    </source>
</evidence>
<dbReference type="OrthoDB" id="3990054at2759"/>
<dbReference type="PANTHER" id="PTHR21212:SF0">
    <property type="entry name" value="SEIPIN"/>
    <property type="match status" value="1"/>
</dbReference>
<dbReference type="AlphaFoldDB" id="A0A1I8N2L7"/>
<reference evidence="11" key="2">
    <citation type="submission" date="2025-04" db="UniProtKB">
        <authorList>
            <consortium name="RefSeq"/>
        </authorList>
    </citation>
    <scope>IDENTIFICATION</scope>
    <source>
        <strain evidence="11">Aabys</strain>
    </source>
</reference>
<evidence type="ECO:0000256" key="4">
    <source>
        <dbReference type="ARBA" id="ARBA00022824"/>
    </source>
</evidence>
<evidence type="ECO:0000256" key="3">
    <source>
        <dbReference type="ARBA" id="ARBA00022692"/>
    </source>
</evidence>
<evidence type="ECO:0000256" key="6">
    <source>
        <dbReference type="ARBA" id="ARBA00023098"/>
    </source>
</evidence>
<comment type="subcellular location">
    <subcellularLocation>
        <location evidence="1">Endoplasmic reticulum membrane</location>
        <topology evidence="1">Multi-pass membrane protein</topology>
    </subcellularLocation>
</comment>
<dbReference type="VEuPathDB" id="VectorBase:MDOMA2_008811"/>
<sequence length="351" mass="41034">MNILLRLIVFSCDPFGLWRRFLIYPARNMSHNIYDRLKTKADQKVDSMRELVLRIGLVAFVVALIIWTAVFMYASFYYAYMPAISHTRPVHMQFKTCLDTSSPCTFPHAHVSLTKKQQLLMVGQSYRVIVQIEMPESPQNLDLGMFMVCGEMRDIESMLRGHSCRSAMMRYRSPLIRMISTWALSPLYVLGFREEFQRVSVEIFSNYLEQKHHPITDVYVELQSQKIQFYTVSLHIVADFTGLRYIMHNWPVMSAIVAISTNLFFILVIFLLSWYHWSNATWIVNLQKKYELFTQKVQDKAGRALESPKYSSESLQDDDELAFLNDDKDIDDISAQQKMSAQQGTLRQRKL</sequence>
<evidence type="ECO:0000256" key="7">
    <source>
        <dbReference type="ARBA" id="ARBA00023136"/>
    </source>
</evidence>
<dbReference type="EnsemblMetazoa" id="MDOA010884-RA">
    <property type="protein sequence ID" value="MDOA010884-PA"/>
    <property type="gene ID" value="MDOA010884"/>
</dbReference>
<dbReference type="GO" id="GO:0006629">
    <property type="term" value="P:lipid metabolic process"/>
    <property type="evidence" value="ECO:0007669"/>
    <property type="project" value="UniProtKB-KW"/>
</dbReference>
<keyword evidence="7 8" id="KW-0472">Membrane</keyword>
<evidence type="ECO:0000313" key="10">
    <source>
        <dbReference type="Proteomes" id="UP001652621"/>
    </source>
</evidence>
<dbReference type="GO" id="GO:0140042">
    <property type="term" value="P:lipid droplet formation"/>
    <property type="evidence" value="ECO:0007669"/>
    <property type="project" value="UniProtKB-ARBA"/>
</dbReference>
<protein>
    <recommendedName>
        <fullName evidence="2">Seipin</fullName>
    </recommendedName>
</protein>
<evidence type="ECO:0000256" key="1">
    <source>
        <dbReference type="ARBA" id="ARBA00004477"/>
    </source>
</evidence>